<keyword evidence="3" id="KW-1185">Reference proteome</keyword>
<feature type="compositionally biased region" description="Low complexity" evidence="1">
    <location>
        <begin position="81"/>
        <end position="91"/>
    </location>
</feature>
<name>A0AAW9DPJ8_ACIAO</name>
<accession>A0AAW9DPJ8</accession>
<feature type="compositionally biased region" description="Basic and acidic residues" evidence="1">
    <location>
        <begin position="49"/>
        <end position="69"/>
    </location>
</feature>
<comment type="caution">
    <text evidence="2">The sequence shown here is derived from an EMBL/GenBank/DDBJ whole genome shotgun (WGS) entry which is preliminary data.</text>
</comment>
<gene>
    <name evidence="2" type="ORF">SIL87_05085</name>
</gene>
<dbReference type="EMBL" id="JAWXYB010000018">
    <property type="protein sequence ID" value="MDX5930140.1"/>
    <property type="molecule type" value="Genomic_DNA"/>
</dbReference>
<feature type="compositionally biased region" description="Basic residues" evidence="1">
    <location>
        <begin position="34"/>
        <end position="43"/>
    </location>
</feature>
<dbReference type="Proteomes" id="UP001279553">
    <property type="component" value="Unassembled WGS sequence"/>
</dbReference>
<dbReference type="RefSeq" id="WP_319613105.1">
    <property type="nucleotide sequence ID" value="NZ_JAWXYB010000018.1"/>
</dbReference>
<feature type="compositionally biased region" description="Basic and acidic residues" evidence="1">
    <location>
        <begin position="23"/>
        <end position="33"/>
    </location>
</feature>
<reference evidence="2 3" key="1">
    <citation type="submission" date="2023-11" db="EMBL/GenBank/DDBJ databases">
        <title>MicrobeMod: A computational toolkit for identifying prokaryotic methylation and restriction-modification with nanopore sequencing.</title>
        <authorList>
            <person name="Crits-Christoph A."/>
            <person name="Kang S.C."/>
            <person name="Lee H."/>
            <person name="Ostrov N."/>
        </authorList>
    </citation>
    <scope>NUCLEOTIDE SEQUENCE [LARGE SCALE GENOMIC DNA]</scope>
    <source>
        <strain evidence="2 3">DSMZ 700</strain>
    </source>
</reference>
<protein>
    <submittedName>
        <fullName evidence="2">Uncharacterized protein</fullName>
    </submittedName>
</protein>
<evidence type="ECO:0000313" key="2">
    <source>
        <dbReference type="EMBL" id="MDX5930140.1"/>
    </source>
</evidence>
<organism evidence="2 3">
    <name type="scientific">Acidiphilium acidophilum</name>
    <name type="common">Thiobacillus acidophilus</name>
    <dbReference type="NCBI Taxonomy" id="76588"/>
    <lineage>
        <taxon>Bacteria</taxon>
        <taxon>Pseudomonadati</taxon>
        <taxon>Pseudomonadota</taxon>
        <taxon>Alphaproteobacteria</taxon>
        <taxon>Acetobacterales</taxon>
        <taxon>Acidocellaceae</taxon>
        <taxon>Acidiphilium</taxon>
    </lineage>
</organism>
<feature type="region of interest" description="Disordered" evidence="1">
    <location>
        <begin position="81"/>
        <end position="100"/>
    </location>
</feature>
<proteinExistence type="predicted"/>
<evidence type="ECO:0000313" key="3">
    <source>
        <dbReference type="Proteomes" id="UP001279553"/>
    </source>
</evidence>
<evidence type="ECO:0000256" key="1">
    <source>
        <dbReference type="SAM" id="MobiDB-lite"/>
    </source>
</evidence>
<feature type="region of interest" description="Disordered" evidence="1">
    <location>
        <begin position="1"/>
        <end position="71"/>
    </location>
</feature>
<dbReference type="AlphaFoldDB" id="A0AAW9DPJ8"/>
<sequence length="100" mass="10693">MTTVKSRLATSVRAAKSQIDTKSAPDETPEPKTKPKAASRKPKQTAPKTEPKAMPKTAHEPAHKSEPRPKARHRLAAVLEPAGAPAASAGELFPARVWPD</sequence>